<name>A0A158KW78_9BURK</name>
<dbReference type="OrthoDB" id="129343at2"/>
<reference evidence="2" key="1">
    <citation type="submission" date="2016-01" db="EMBL/GenBank/DDBJ databases">
        <authorList>
            <person name="Peeters C."/>
        </authorList>
    </citation>
    <scope>NUCLEOTIDE SEQUENCE [LARGE SCALE GENOMIC DNA]</scope>
    <source>
        <strain evidence="2">LMG 22940</strain>
    </source>
</reference>
<proteinExistence type="predicted"/>
<keyword evidence="3" id="KW-1185">Reference proteome</keyword>
<comment type="caution">
    <text evidence="2">The sequence shown here is derived from an EMBL/GenBank/DDBJ whole genome shotgun (WGS) entry which is preliminary data.</text>
</comment>
<gene>
    <name evidence="2" type="ORF">AWB68_07603</name>
</gene>
<dbReference type="Pfam" id="PF12680">
    <property type="entry name" value="SnoaL_2"/>
    <property type="match status" value="1"/>
</dbReference>
<dbReference type="Proteomes" id="UP000054770">
    <property type="component" value="Unassembled WGS sequence"/>
</dbReference>
<evidence type="ECO:0000313" key="2">
    <source>
        <dbReference type="EMBL" id="SAL85215.1"/>
    </source>
</evidence>
<organism evidence="2 3">
    <name type="scientific">Caballeronia choica</name>
    <dbReference type="NCBI Taxonomy" id="326476"/>
    <lineage>
        <taxon>Bacteria</taxon>
        <taxon>Pseudomonadati</taxon>
        <taxon>Pseudomonadota</taxon>
        <taxon>Betaproteobacteria</taxon>
        <taxon>Burkholderiales</taxon>
        <taxon>Burkholderiaceae</taxon>
        <taxon>Caballeronia</taxon>
    </lineage>
</organism>
<protein>
    <submittedName>
        <fullName evidence="2">Membrane protein</fullName>
    </submittedName>
</protein>
<accession>A0A158KW78</accession>
<dbReference type="Gene3D" id="3.10.450.50">
    <property type="match status" value="1"/>
</dbReference>
<evidence type="ECO:0000313" key="3">
    <source>
        <dbReference type="Proteomes" id="UP000054770"/>
    </source>
</evidence>
<dbReference type="AlphaFoldDB" id="A0A158KW78"/>
<feature type="domain" description="SnoaL-like" evidence="1">
    <location>
        <begin position="14"/>
        <end position="103"/>
    </location>
</feature>
<dbReference type="SUPFAM" id="SSF54427">
    <property type="entry name" value="NTF2-like"/>
    <property type="match status" value="1"/>
</dbReference>
<dbReference type="InterPro" id="IPR037401">
    <property type="entry name" value="SnoaL-like"/>
</dbReference>
<dbReference type="EMBL" id="FCON02000181">
    <property type="protein sequence ID" value="SAL85215.1"/>
    <property type="molecule type" value="Genomic_DNA"/>
</dbReference>
<dbReference type="RefSeq" id="WP_087649411.1">
    <property type="nucleotide sequence ID" value="NZ_FCON02000181.1"/>
</dbReference>
<dbReference type="InterPro" id="IPR032710">
    <property type="entry name" value="NTF2-like_dom_sf"/>
</dbReference>
<evidence type="ECO:0000259" key="1">
    <source>
        <dbReference type="Pfam" id="PF12680"/>
    </source>
</evidence>
<sequence length="121" mass="13617">MNRDHVLQVLDTIYEKIFNNGQADLYPGFVSGPYIQHNPLFPDGLDGILGYIKQAGRIPCEVKRIAIDGNLAFVHVRYLEWAGQETAGVDIFRFDADGKILEHWDVLQPVPKTASNANTMF</sequence>